<gene>
    <name evidence="1" type="ORF">QI031_19730</name>
</gene>
<dbReference type="EMBL" id="CP124543">
    <property type="protein sequence ID" value="WGV24024.1"/>
    <property type="molecule type" value="Genomic_DNA"/>
</dbReference>
<dbReference type="RefSeq" id="WP_281481353.1">
    <property type="nucleotide sequence ID" value="NZ_CP124543.1"/>
</dbReference>
<evidence type="ECO:0000313" key="1">
    <source>
        <dbReference type="EMBL" id="WGV24024.1"/>
    </source>
</evidence>
<reference evidence="1 2" key="1">
    <citation type="journal article" date="2023" name="Limnol Oceanogr Lett">
        <title>Environmental adaptations by the intertidal Antarctic cyanobacterium Halotia branconii CENA392 as revealed using long-read genome sequencing.</title>
        <authorList>
            <person name="Dextro R.B."/>
            <person name="Delbaje E."/>
            <person name="Freitas P.N.N."/>
            <person name="Geraldes V."/>
            <person name="Pinto E."/>
            <person name="Long P.F."/>
            <person name="Fiore M.F."/>
        </authorList>
    </citation>
    <scope>NUCLEOTIDE SEQUENCE [LARGE SCALE GENOMIC DNA]</scope>
    <source>
        <strain evidence="1 2">CENA392</strain>
    </source>
</reference>
<name>A0AAJ6NPB1_9CYAN</name>
<dbReference type="KEGG" id="hbq:QI031_19730"/>
<sequence length="132" mass="13786">MEPISLIIAALGAGAIAAAKDTAGTAVKDAYQGLKALIKKKFEGDVLGQAMVDAKPEEIKKAEGLLKDKLTQAGVDKDEEIIKAAEEVMKKEDPQGFEEGKYNTNVSVQGHVFGVAGTNSGTVNIGSVPKTE</sequence>
<evidence type="ECO:0000313" key="2">
    <source>
        <dbReference type="Proteomes" id="UP001223520"/>
    </source>
</evidence>
<dbReference type="AlphaFoldDB" id="A0AAJ6NPB1"/>
<accession>A0AAJ6NPB1</accession>
<protein>
    <submittedName>
        <fullName evidence="1">Uncharacterized protein</fullName>
    </submittedName>
</protein>
<organism evidence="1 2">
    <name type="scientific">Halotia branconii CENA392</name>
    <dbReference type="NCBI Taxonomy" id="1539056"/>
    <lineage>
        <taxon>Bacteria</taxon>
        <taxon>Bacillati</taxon>
        <taxon>Cyanobacteriota</taxon>
        <taxon>Cyanophyceae</taxon>
        <taxon>Nostocales</taxon>
        <taxon>Nodulariaceae</taxon>
        <taxon>Halotia</taxon>
    </lineage>
</organism>
<dbReference type="Proteomes" id="UP001223520">
    <property type="component" value="Chromosome"/>
</dbReference>
<keyword evidence="2" id="KW-1185">Reference proteome</keyword>
<proteinExistence type="predicted"/>